<feature type="domain" description="N-acetyltransferase" evidence="3">
    <location>
        <begin position="19"/>
        <end position="166"/>
    </location>
</feature>
<protein>
    <submittedName>
        <fullName evidence="4">Ribosomal protein S18 acetylase RimI</fullName>
    </submittedName>
</protein>
<dbReference type="EMBL" id="FXAF01000006">
    <property type="protein sequence ID" value="SMF48288.1"/>
    <property type="molecule type" value="Genomic_DNA"/>
</dbReference>
<evidence type="ECO:0000256" key="1">
    <source>
        <dbReference type="ARBA" id="ARBA00022679"/>
    </source>
</evidence>
<reference evidence="5" key="1">
    <citation type="submission" date="2017-04" db="EMBL/GenBank/DDBJ databases">
        <authorList>
            <person name="Varghese N."/>
            <person name="Submissions S."/>
        </authorList>
    </citation>
    <scope>NUCLEOTIDE SEQUENCE [LARGE SCALE GENOMIC DNA]</scope>
    <source>
        <strain evidence="5">B4P</strain>
    </source>
</reference>
<evidence type="ECO:0000313" key="5">
    <source>
        <dbReference type="Proteomes" id="UP000192903"/>
    </source>
</evidence>
<dbReference type="Gene3D" id="3.40.630.30">
    <property type="match status" value="1"/>
</dbReference>
<accession>A0A1X7F9K8</accession>
<dbReference type="InterPro" id="IPR016181">
    <property type="entry name" value="Acyl_CoA_acyltransferase"/>
</dbReference>
<dbReference type="InterPro" id="IPR000182">
    <property type="entry name" value="GNAT_dom"/>
</dbReference>
<name>A0A1X7F9K8_9HYPH</name>
<organism evidence="4 5">
    <name type="scientific">Xaviernesmea oryzae</name>
    <dbReference type="NCBI Taxonomy" id="464029"/>
    <lineage>
        <taxon>Bacteria</taxon>
        <taxon>Pseudomonadati</taxon>
        <taxon>Pseudomonadota</taxon>
        <taxon>Alphaproteobacteria</taxon>
        <taxon>Hyphomicrobiales</taxon>
        <taxon>Rhizobiaceae</taxon>
        <taxon>Rhizobium/Agrobacterium group</taxon>
        <taxon>Xaviernesmea</taxon>
    </lineage>
</organism>
<keyword evidence="1" id="KW-0808">Transferase</keyword>
<dbReference type="PANTHER" id="PTHR10545">
    <property type="entry name" value="DIAMINE N-ACETYLTRANSFERASE"/>
    <property type="match status" value="1"/>
</dbReference>
<keyword evidence="5" id="KW-1185">Reference proteome</keyword>
<evidence type="ECO:0000259" key="3">
    <source>
        <dbReference type="PROSITE" id="PS51186"/>
    </source>
</evidence>
<dbReference type="OrthoDB" id="7651332at2"/>
<dbReference type="Pfam" id="PF00583">
    <property type="entry name" value="Acetyltransf_1"/>
    <property type="match status" value="1"/>
</dbReference>
<proteinExistence type="predicted"/>
<keyword evidence="4" id="KW-0689">Ribosomal protein</keyword>
<dbReference type="InterPro" id="IPR051016">
    <property type="entry name" value="Diverse_Substrate_AcTransf"/>
</dbReference>
<sequence>MTPDTTEDTEISLPRPPVVTIRSAKPRDLPELNEMIAALAAHHNDPAAITPEKLERDLFGPMPWITALVADTGSELIGYAILVPLYRAQEGTRGMDLHHLFVRDGHRGHGIGHHLVSRAREVAKNAGCDYLSVSAATGNFAAHRFYEQLDFKPRPVTGMRYMQALA</sequence>
<dbReference type="STRING" id="464029.SAMN02982989_2528"/>
<gene>
    <name evidence="4" type="ORF">SAMN02982989_2528</name>
</gene>
<keyword evidence="2" id="KW-0012">Acyltransferase</keyword>
<evidence type="ECO:0000313" key="4">
    <source>
        <dbReference type="EMBL" id="SMF48288.1"/>
    </source>
</evidence>
<dbReference type="Proteomes" id="UP000192903">
    <property type="component" value="Unassembled WGS sequence"/>
</dbReference>
<dbReference type="PANTHER" id="PTHR10545:SF29">
    <property type="entry name" value="GH14572P-RELATED"/>
    <property type="match status" value="1"/>
</dbReference>
<keyword evidence="4" id="KW-0687">Ribonucleoprotein</keyword>
<dbReference type="AlphaFoldDB" id="A0A1X7F9K8"/>
<dbReference type="PROSITE" id="PS51186">
    <property type="entry name" value="GNAT"/>
    <property type="match status" value="1"/>
</dbReference>
<dbReference type="RefSeq" id="WP_085423409.1">
    <property type="nucleotide sequence ID" value="NZ_FXAF01000006.1"/>
</dbReference>
<dbReference type="GO" id="GO:0008080">
    <property type="term" value="F:N-acetyltransferase activity"/>
    <property type="evidence" value="ECO:0007669"/>
    <property type="project" value="UniProtKB-ARBA"/>
</dbReference>
<evidence type="ECO:0000256" key="2">
    <source>
        <dbReference type="ARBA" id="ARBA00023315"/>
    </source>
</evidence>
<dbReference type="GO" id="GO:0005840">
    <property type="term" value="C:ribosome"/>
    <property type="evidence" value="ECO:0007669"/>
    <property type="project" value="UniProtKB-KW"/>
</dbReference>
<dbReference type="SUPFAM" id="SSF55729">
    <property type="entry name" value="Acyl-CoA N-acyltransferases (Nat)"/>
    <property type="match status" value="1"/>
</dbReference>